<reference evidence="1" key="1">
    <citation type="journal article" date="2023" name="Front. Mar. Sci.">
        <title>A new Merluccius polli reference genome to investigate the effects of global change in West African waters.</title>
        <authorList>
            <person name="Mateo J.L."/>
            <person name="Blanco-Fernandez C."/>
            <person name="Garcia-Vazquez E."/>
            <person name="Machado-Schiaffino G."/>
        </authorList>
    </citation>
    <scope>NUCLEOTIDE SEQUENCE</scope>
    <source>
        <strain evidence="1">C29</strain>
        <tissue evidence="1">Fin</tissue>
    </source>
</reference>
<dbReference type="PANTHER" id="PTHR45913">
    <property type="entry name" value="EPM2A-INTERACTING PROTEIN 1"/>
    <property type="match status" value="1"/>
</dbReference>
<evidence type="ECO:0000313" key="2">
    <source>
        <dbReference type="Proteomes" id="UP001174136"/>
    </source>
</evidence>
<comment type="caution">
    <text evidence="1">The sequence shown here is derived from an EMBL/GenBank/DDBJ whole genome shotgun (WGS) entry which is preliminary data.</text>
</comment>
<organism evidence="1 2">
    <name type="scientific">Merluccius polli</name>
    <name type="common">Benguela hake</name>
    <name type="synonym">Merluccius cadenati</name>
    <dbReference type="NCBI Taxonomy" id="89951"/>
    <lineage>
        <taxon>Eukaryota</taxon>
        <taxon>Metazoa</taxon>
        <taxon>Chordata</taxon>
        <taxon>Craniata</taxon>
        <taxon>Vertebrata</taxon>
        <taxon>Euteleostomi</taxon>
        <taxon>Actinopterygii</taxon>
        <taxon>Neopterygii</taxon>
        <taxon>Teleostei</taxon>
        <taxon>Neoteleostei</taxon>
        <taxon>Acanthomorphata</taxon>
        <taxon>Zeiogadaria</taxon>
        <taxon>Gadariae</taxon>
        <taxon>Gadiformes</taxon>
        <taxon>Gadoidei</taxon>
        <taxon>Merlucciidae</taxon>
        <taxon>Merluccius</taxon>
    </lineage>
</organism>
<protein>
    <recommendedName>
        <fullName evidence="3">DUF4371 domain-containing protein</fullName>
    </recommendedName>
</protein>
<keyword evidence="2" id="KW-1185">Reference proteome</keyword>
<dbReference type="EMBL" id="JAOPHQ010004362">
    <property type="protein sequence ID" value="KAK0139478.1"/>
    <property type="molecule type" value="Genomic_DNA"/>
</dbReference>
<gene>
    <name evidence="1" type="ORF">N1851_023797</name>
</gene>
<name>A0AA47MFS1_MERPO</name>
<evidence type="ECO:0008006" key="3">
    <source>
        <dbReference type="Google" id="ProtNLM"/>
    </source>
</evidence>
<accession>A0AA47MFS1</accession>
<evidence type="ECO:0000313" key="1">
    <source>
        <dbReference type="EMBL" id="KAK0139478.1"/>
    </source>
</evidence>
<dbReference type="Proteomes" id="UP001174136">
    <property type="component" value="Unassembled WGS sequence"/>
</dbReference>
<dbReference type="PANTHER" id="PTHR45913:SF21">
    <property type="entry name" value="DUF4371 DOMAIN-CONTAINING PROTEIN"/>
    <property type="match status" value="1"/>
</dbReference>
<dbReference type="AlphaFoldDB" id="A0AA47MFS1"/>
<sequence length="206" mass="23581">MNRCSFRINVKWHVQRWPVKEKFTVKIGNSKRNGLKNMCSSSHEHQTDVPNMPRNSSSCEERQFESHFDSKHSYFEATFHQNLEWTHKGEDIYEAIMGMLNERIDLKKVVSIATDGAPAMMGRERTEKSCKCNSKTVHGSHAKLSKDASCCILADITFYLNDLKLKLQEKNNVVCGLMSAVRAFQRKVEVFKSDLQCDSGSALTNR</sequence>
<proteinExistence type="predicted"/>